<organism evidence="6 7">
    <name type="scientific">Roseimicrobium gellanilyticum</name>
    <dbReference type="NCBI Taxonomy" id="748857"/>
    <lineage>
        <taxon>Bacteria</taxon>
        <taxon>Pseudomonadati</taxon>
        <taxon>Verrucomicrobiota</taxon>
        <taxon>Verrucomicrobiia</taxon>
        <taxon>Verrucomicrobiales</taxon>
        <taxon>Verrucomicrobiaceae</taxon>
        <taxon>Roseimicrobium</taxon>
    </lineage>
</organism>
<reference evidence="6 7" key="1">
    <citation type="submission" date="2018-06" db="EMBL/GenBank/DDBJ databases">
        <title>Genomic Encyclopedia of Type Strains, Phase IV (KMG-IV): sequencing the most valuable type-strain genomes for metagenomic binning, comparative biology and taxonomic classification.</title>
        <authorList>
            <person name="Goeker M."/>
        </authorList>
    </citation>
    <scope>NUCLEOTIDE SEQUENCE [LARGE SCALE GENOMIC DNA]</scope>
    <source>
        <strain evidence="6 7">DSM 25532</strain>
    </source>
</reference>
<accession>A0A366HH81</accession>
<dbReference type="Proteomes" id="UP000253426">
    <property type="component" value="Unassembled WGS sequence"/>
</dbReference>
<feature type="region of interest" description="Disordered" evidence="3">
    <location>
        <begin position="449"/>
        <end position="477"/>
    </location>
</feature>
<dbReference type="SUPFAM" id="SSF53649">
    <property type="entry name" value="Alkaline phosphatase-like"/>
    <property type="match status" value="1"/>
</dbReference>
<feature type="signal peptide" evidence="4">
    <location>
        <begin position="1"/>
        <end position="25"/>
    </location>
</feature>
<dbReference type="PANTHER" id="PTHR42693">
    <property type="entry name" value="ARYLSULFATASE FAMILY MEMBER"/>
    <property type="match status" value="1"/>
</dbReference>
<sequence length="477" mass="51979">MKSTFLIAAFAAATAGLLLPATASAESKKPNVLVILADDLGYGETSIQGNPQIPTPHIDSIGKSGVRFTSGYVSGPYCSPTRAGLFTGRYQQRFGHEFNPGPAQTAGQAVGLPVEEKTIGDRFKEAGYTTGWFGKSHLGYEPQFHPLKRGFDEFYGFLGGAHDYLDAKADGKNPILKGTEQVDSVEYTTESFAKEAVSFIDKNKKKPWFVYLPFNAVHGPLQATEKYLARFANIEDQKRRTFAAQLSAMDDAIGTVLEKIRANGQEENTLIFFFADNGGPTRQTTSQNGPLRGFKAQTWEGGIRVAWLAQWKGRIPAGQVDDRPVIQLDILPTALAAAGVEAKPEWKLDGVNLLPYITGEKKEAPHEALYWRFGPQIAIRKGAWKLVKGTNPESQPLERRGAASVEGAELYNLEKDIGETNNLAASEPEKLKELAAAWERWNSELVAPKWIPGNAGKKQGAGGGKKRPAAQTQAQSN</sequence>
<keyword evidence="7" id="KW-1185">Reference proteome</keyword>
<dbReference type="Gene3D" id="3.40.720.10">
    <property type="entry name" value="Alkaline Phosphatase, subunit A"/>
    <property type="match status" value="1"/>
</dbReference>
<feature type="domain" description="Sulfatase N-terminal" evidence="5">
    <location>
        <begin position="30"/>
        <end position="340"/>
    </location>
</feature>
<dbReference type="AlphaFoldDB" id="A0A366HH81"/>
<gene>
    <name evidence="6" type="ORF">DES53_107252</name>
</gene>
<keyword evidence="4" id="KW-0732">Signal</keyword>
<keyword evidence="2" id="KW-0378">Hydrolase</keyword>
<dbReference type="Pfam" id="PF00884">
    <property type="entry name" value="Sulfatase"/>
    <property type="match status" value="1"/>
</dbReference>
<evidence type="ECO:0000259" key="5">
    <source>
        <dbReference type="Pfam" id="PF00884"/>
    </source>
</evidence>
<protein>
    <submittedName>
        <fullName evidence="6">Arylsulfatase A-like enzyme</fullName>
    </submittedName>
</protein>
<dbReference type="InterPro" id="IPR050738">
    <property type="entry name" value="Sulfatase"/>
</dbReference>
<evidence type="ECO:0000313" key="7">
    <source>
        <dbReference type="Proteomes" id="UP000253426"/>
    </source>
</evidence>
<dbReference type="InterPro" id="IPR017850">
    <property type="entry name" value="Alkaline_phosphatase_core_sf"/>
</dbReference>
<dbReference type="PANTHER" id="PTHR42693:SF53">
    <property type="entry name" value="ENDO-4-O-SULFATASE"/>
    <property type="match status" value="1"/>
</dbReference>
<comment type="caution">
    <text evidence="6">The sequence shown here is derived from an EMBL/GenBank/DDBJ whole genome shotgun (WGS) entry which is preliminary data.</text>
</comment>
<proteinExistence type="inferred from homology"/>
<dbReference type="EMBL" id="QNRR01000007">
    <property type="protein sequence ID" value="RBP41420.1"/>
    <property type="molecule type" value="Genomic_DNA"/>
</dbReference>
<dbReference type="OrthoDB" id="9803751at2"/>
<evidence type="ECO:0000256" key="3">
    <source>
        <dbReference type="SAM" id="MobiDB-lite"/>
    </source>
</evidence>
<dbReference type="Gene3D" id="3.30.1120.10">
    <property type="match status" value="1"/>
</dbReference>
<evidence type="ECO:0000256" key="2">
    <source>
        <dbReference type="ARBA" id="ARBA00022801"/>
    </source>
</evidence>
<dbReference type="InterPro" id="IPR000917">
    <property type="entry name" value="Sulfatase_N"/>
</dbReference>
<dbReference type="RefSeq" id="WP_113960050.1">
    <property type="nucleotide sequence ID" value="NZ_QNRR01000007.1"/>
</dbReference>
<comment type="similarity">
    <text evidence="1">Belongs to the sulfatase family.</text>
</comment>
<evidence type="ECO:0000313" key="6">
    <source>
        <dbReference type="EMBL" id="RBP41420.1"/>
    </source>
</evidence>
<evidence type="ECO:0000256" key="1">
    <source>
        <dbReference type="ARBA" id="ARBA00008779"/>
    </source>
</evidence>
<evidence type="ECO:0000256" key="4">
    <source>
        <dbReference type="SAM" id="SignalP"/>
    </source>
</evidence>
<name>A0A366HH81_9BACT</name>
<dbReference type="GO" id="GO:0004065">
    <property type="term" value="F:arylsulfatase activity"/>
    <property type="evidence" value="ECO:0007669"/>
    <property type="project" value="TreeGrafter"/>
</dbReference>
<feature type="chain" id="PRO_5016751864" evidence="4">
    <location>
        <begin position="26"/>
        <end position="477"/>
    </location>
</feature>